<keyword evidence="4" id="KW-1185">Reference proteome</keyword>
<reference evidence="3 4" key="1">
    <citation type="submission" date="2018-11" db="EMBL/GenBank/DDBJ databases">
        <authorList>
            <consortium name="Pathogen Informatics"/>
        </authorList>
    </citation>
    <scope>NUCLEOTIDE SEQUENCE [LARGE SCALE GENOMIC DNA]</scope>
</reference>
<evidence type="ECO:0000313" key="3">
    <source>
        <dbReference type="EMBL" id="VDN43087.1"/>
    </source>
</evidence>
<keyword evidence="1" id="KW-0175">Coiled coil</keyword>
<feature type="region of interest" description="Disordered" evidence="2">
    <location>
        <begin position="1"/>
        <end position="22"/>
    </location>
</feature>
<feature type="non-terminal residue" evidence="3">
    <location>
        <position position="88"/>
    </location>
</feature>
<protein>
    <submittedName>
        <fullName evidence="3">Uncharacterized protein</fullName>
    </submittedName>
</protein>
<accession>A0A3P7PDH0</accession>
<sequence length="88" mass="10449">MKKKLQQTSELAKEHADALDKLRPERDRLQNLYREKVKQVENLTQTVQNLESRLNQLRRELREATDKLIVSDGERGALRNEIDKLEHE</sequence>
<evidence type="ECO:0000256" key="2">
    <source>
        <dbReference type="SAM" id="MobiDB-lite"/>
    </source>
</evidence>
<feature type="coiled-coil region" evidence="1">
    <location>
        <begin position="26"/>
        <end position="74"/>
    </location>
</feature>
<evidence type="ECO:0000256" key="1">
    <source>
        <dbReference type="SAM" id="Coils"/>
    </source>
</evidence>
<organism evidence="3 4">
    <name type="scientific">Gongylonema pulchrum</name>
    <dbReference type="NCBI Taxonomy" id="637853"/>
    <lineage>
        <taxon>Eukaryota</taxon>
        <taxon>Metazoa</taxon>
        <taxon>Ecdysozoa</taxon>
        <taxon>Nematoda</taxon>
        <taxon>Chromadorea</taxon>
        <taxon>Rhabditida</taxon>
        <taxon>Spirurina</taxon>
        <taxon>Spiruromorpha</taxon>
        <taxon>Spiruroidea</taxon>
        <taxon>Gongylonematidae</taxon>
        <taxon>Gongylonema</taxon>
    </lineage>
</organism>
<gene>
    <name evidence="3" type="ORF">GPUH_LOCUS24618</name>
</gene>
<evidence type="ECO:0000313" key="4">
    <source>
        <dbReference type="Proteomes" id="UP000271098"/>
    </source>
</evidence>
<dbReference type="OrthoDB" id="5835755at2759"/>
<dbReference type="AlphaFoldDB" id="A0A3P7PDH0"/>
<proteinExistence type="predicted"/>
<name>A0A3P7PDH0_9BILA</name>
<dbReference type="Proteomes" id="UP000271098">
    <property type="component" value="Unassembled WGS sequence"/>
</dbReference>
<feature type="compositionally biased region" description="Basic and acidic residues" evidence="2">
    <location>
        <begin position="11"/>
        <end position="22"/>
    </location>
</feature>
<feature type="compositionally biased region" description="Polar residues" evidence="2">
    <location>
        <begin position="1"/>
        <end position="10"/>
    </location>
</feature>
<dbReference type="EMBL" id="UYRT01101804">
    <property type="protein sequence ID" value="VDN43087.1"/>
    <property type="molecule type" value="Genomic_DNA"/>
</dbReference>